<organism evidence="15 16">
    <name type="scientific">Wujia chipingensis</name>
    <dbReference type="NCBI Taxonomy" id="2763670"/>
    <lineage>
        <taxon>Bacteria</taxon>
        <taxon>Bacillati</taxon>
        <taxon>Bacillota</taxon>
        <taxon>Clostridia</taxon>
        <taxon>Lachnospirales</taxon>
        <taxon>Lachnospiraceae</taxon>
        <taxon>Wujia</taxon>
    </lineage>
</organism>
<evidence type="ECO:0000313" key="16">
    <source>
        <dbReference type="Proteomes" id="UP000515819"/>
    </source>
</evidence>
<evidence type="ECO:0000256" key="4">
    <source>
        <dbReference type="ARBA" id="ARBA00022475"/>
    </source>
</evidence>
<gene>
    <name evidence="15" type="primary">putP</name>
    <name evidence="15" type="ORF">H9Q76_08770</name>
</gene>
<sequence length="516" mass="55738">MSTWVILAFVIYMIFMLGIGIITARKNKSSDDYFLGGRNLGGWVTALSAQASDMSGWMLMGLPGCVYAFGANQAWIAIGLLIGTILNWVIVAGRLRRYTIRAGNAMTIPEYLSNRFRDKHNILITISAIVIVIFFVVYSASAFASGGKLFASITKMDYHQALIVGAVVILIYTFLGGFLAVCTTDFVQGMMMLVGVLAVPILVVIVLGTGNIVPNLVNSGLNVDAKDYLNIFMQDGKPISGISIASQLAWGLGYCGMPHILVRFMAVRDEKELAKSKKVAIVWVLISLVLACVIGVLGRAYLYPMVLSNEGAQYENVYIEMIKKLFMTDYTLPFIGGLLLCGILAAIMSTADSQLLVSSSAVANDLFKGVFFKKLKDKQILFIARATVFVVAIIAIVIAWNPNSSIMNLVSDAWAGLGSAFGPAILMSLYWKRMNLAGAAAGMASGGLTVIIWDYIKCCTLDGVHVTPATYTGVYSLLVGFIVSLVFIVVVSLATPKASDEIMQEFEDVKNGNINA</sequence>
<feature type="transmembrane region" description="Helical" evidence="14">
    <location>
        <begin position="380"/>
        <end position="401"/>
    </location>
</feature>
<keyword evidence="14" id="KW-0029">Amino-acid transport</keyword>
<dbReference type="GO" id="GO:0031402">
    <property type="term" value="F:sodium ion binding"/>
    <property type="evidence" value="ECO:0007669"/>
    <property type="project" value="UniProtKB-UniRule"/>
</dbReference>
<dbReference type="NCBIfam" id="TIGR00813">
    <property type="entry name" value="sss"/>
    <property type="match status" value="1"/>
</dbReference>
<feature type="transmembrane region" description="Helical" evidence="14">
    <location>
        <begin position="122"/>
        <end position="141"/>
    </location>
</feature>
<reference evidence="15 16" key="1">
    <citation type="submission" date="2020-08" db="EMBL/GenBank/DDBJ databases">
        <authorList>
            <person name="Liu C."/>
            <person name="Sun Q."/>
        </authorList>
    </citation>
    <scope>NUCLEOTIDE SEQUENCE [LARGE SCALE GENOMIC DNA]</scope>
    <source>
        <strain evidence="15 16">NSJ-4</strain>
    </source>
</reference>
<feature type="transmembrane region" description="Helical" evidence="14">
    <location>
        <begin position="473"/>
        <end position="494"/>
    </location>
</feature>
<evidence type="ECO:0000256" key="11">
    <source>
        <dbReference type="ARBA" id="ARBA00023201"/>
    </source>
</evidence>
<evidence type="ECO:0000256" key="12">
    <source>
        <dbReference type="ARBA" id="ARBA00033708"/>
    </source>
</evidence>
<dbReference type="InterPro" id="IPR011851">
    <property type="entry name" value="Na/Pro_symporter"/>
</dbReference>
<evidence type="ECO:0000256" key="5">
    <source>
        <dbReference type="ARBA" id="ARBA00022692"/>
    </source>
</evidence>
<evidence type="ECO:0000256" key="8">
    <source>
        <dbReference type="ARBA" id="ARBA00023053"/>
    </source>
</evidence>
<keyword evidence="4 14" id="KW-1003">Cell membrane</keyword>
<evidence type="ECO:0000256" key="10">
    <source>
        <dbReference type="ARBA" id="ARBA00023136"/>
    </source>
</evidence>
<dbReference type="CDD" id="cd11475">
    <property type="entry name" value="SLC5sbd_PutP"/>
    <property type="match status" value="1"/>
</dbReference>
<feature type="transmembrane region" description="Helical" evidence="14">
    <location>
        <begin position="6"/>
        <end position="24"/>
    </location>
</feature>
<feature type="transmembrane region" description="Helical" evidence="14">
    <location>
        <begin position="193"/>
        <end position="213"/>
    </location>
</feature>
<comment type="function">
    <text evidence="14">Catalyzes the sodium-dependent uptake of extracellular L-proline.</text>
</comment>
<proteinExistence type="inferred from homology"/>
<dbReference type="InterPro" id="IPR001734">
    <property type="entry name" value="Na/solute_symporter"/>
</dbReference>
<evidence type="ECO:0000313" key="15">
    <source>
        <dbReference type="EMBL" id="QNL98838.1"/>
    </source>
</evidence>
<dbReference type="Proteomes" id="UP000515819">
    <property type="component" value="Chromosome"/>
</dbReference>
<feature type="transmembrane region" description="Helical" evidence="14">
    <location>
        <begin position="248"/>
        <end position="267"/>
    </location>
</feature>
<evidence type="ECO:0000256" key="7">
    <source>
        <dbReference type="ARBA" id="ARBA00022989"/>
    </source>
</evidence>
<dbReference type="GO" id="GO:0005298">
    <property type="term" value="F:proline:sodium symporter activity"/>
    <property type="evidence" value="ECO:0007669"/>
    <property type="project" value="UniProtKB-UniRule"/>
</dbReference>
<evidence type="ECO:0000256" key="6">
    <source>
        <dbReference type="ARBA" id="ARBA00022847"/>
    </source>
</evidence>
<keyword evidence="9 14" id="KW-0406">Ion transport</keyword>
<feature type="transmembrane region" description="Helical" evidence="14">
    <location>
        <begin position="75"/>
        <end position="93"/>
    </location>
</feature>
<feature type="transmembrane region" description="Helical" evidence="14">
    <location>
        <begin position="330"/>
        <end position="351"/>
    </location>
</feature>
<comment type="similarity">
    <text evidence="2 13">Belongs to the sodium:solute symporter (SSF) (TC 2.A.21) family.</text>
</comment>
<keyword evidence="16" id="KW-1185">Reference proteome</keyword>
<keyword evidence="6 14" id="KW-0769">Symport</keyword>
<dbReference type="InterPro" id="IPR050277">
    <property type="entry name" value="Sodium:Solute_Symporter"/>
</dbReference>
<evidence type="ECO:0000256" key="2">
    <source>
        <dbReference type="ARBA" id="ARBA00006434"/>
    </source>
</evidence>
<feature type="transmembrane region" description="Helical" evidence="14">
    <location>
        <begin position="161"/>
        <end position="181"/>
    </location>
</feature>
<dbReference type="PANTHER" id="PTHR48086:SF3">
    <property type="entry name" value="SODIUM_PROLINE SYMPORTER"/>
    <property type="match status" value="1"/>
</dbReference>
<feature type="transmembrane region" description="Helical" evidence="14">
    <location>
        <begin position="413"/>
        <end position="431"/>
    </location>
</feature>
<evidence type="ECO:0000256" key="9">
    <source>
        <dbReference type="ARBA" id="ARBA00023065"/>
    </source>
</evidence>
<dbReference type="Gene3D" id="1.20.1730.10">
    <property type="entry name" value="Sodium/glucose cotransporter"/>
    <property type="match status" value="1"/>
</dbReference>
<comment type="subcellular location">
    <subcellularLocation>
        <location evidence="1 14">Cell membrane</location>
        <topology evidence="1 14">Multi-pass membrane protein</topology>
    </subcellularLocation>
</comment>
<dbReference type="InterPro" id="IPR038377">
    <property type="entry name" value="Na/Glc_symporter_sf"/>
</dbReference>
<dbReference type="GO" id="GO:0005886">
    <property type="term" value="C:plasma membrane"/>
    <property type="evidence" value="ECO:0007669"/>
    <property type="project" value="UniProtKB-SubCell"/>
</dbReference>
<keyword evidence="3 14" id="KW-0813">Transport</keyword>
<evidence type="ECO:0000256" key="3">
    <source>
        <dbReference type="ARBA" id="ARBA00022448"/>
    </source>
</evidence>
<feature type="transmembrane region" description="Helical" evidence="14">
    <location>
        <begin position="279"/>
        <end position="302"/>
    </location>
</feature>
<dbReference type="AlphaFoldDB" id="A0A7G9FJV7"/>
<comment type="catalytic activity">
    <reaction evidence="12">
        <text>L-proline(in) + Na(+)(in) = L-proline(out) + Na(+)(out)</text>
        <dbReference type="Rhea" id="RHEA:28967"/>
        <dbReference type="ChEBI" id="CHEBI:29101"/>
        <dbReference type="ChEBI" id="CHEBI:60039"/>
    </reaction>
</comment>
<dbReference type="PANTHER" id="PTHR48086">
    <property type="entry name" value="SODIUM/PROLINE SYMPORTER-RELATED"/>
    <property type="match status" value="1"/>
</dbReference>
<keyword evidence="8 14" id="KW-0915">Sodium</keyword>
<keyword evidence="5 14" id="KW-0812">Transmembrane</keyword>
<name>A0A7G9FJV7_9FIRM</name>
<keyword evidence="11 14" id="KW-0739">Sodium transport</keyword>
<dbReference type="GO" id="GO:0015824">
    <property type="term" value="P:proline transport"/>
    <property type="evidence" value="ECO:0007669"/>
    <property type="project" value="UniProtKB-UniRule"/>
</dbReference>
<protein>
    <recommendedName>
        <fullName evidence="14">Sodium/proline symporter</fullName>
    </recommendedName>
    <alternativeName>
        <fullName evidence="14">Proline permease</fullName>
    </alternativeName>
</protein>
<keyword evidence="10 14" id="KW-0472">Membrane</keyword>
<feature type="transmembrane region" description="Helical" evidence="14">
    <location>
        <begin position="436"/>
        <end position="453"/>
    </location>
</feature>
<keyword evidence="7 14" id="KW-1133">Transmembrane helix</keyword>
<dbReference type="RefSeq" id="WP_249320954.1">
    <property type="nucleotide sequence ID" value="NZ_CP060632.1"/>
</dbReference>
<dbReference type="PROSITE" id="PS50283">
    <property type="entry name" value="NA_SOLUT_SYMP_3"/>
    <property type="match status" value="1"/>
</dbReference>
<dbReference type="Pfam" id="PF00474">
    <property type="entry name" value="SSF"/>
    <property type="match status" value="1"/>
</dbReference>
<evidence type="ECO:0000256" key="14">
    <source>
        <dbReference type="RuleBase" id="RU366012"/>
    </source>
</evidence>
<dbReference type="NCBIfam" id="TIGR02121">
    <property type="entry name" value="Na_Pro_sym"/>
    <property type="match status" value="1"/>
</dbReference>
<accession>A0A7G9FJV7</accession>
<dbReference type="EMBL" id="CP060632">
    <property type="protein sequence ID" value="QNL98838.1"/>
    <property type="molecule type" value="Genomic_DNA"/>
</dbReference>
<evidence type="ECO:0000256" key="13">
    <source>
        <dbReference type="RuleBase" id="RU362091"/>
    </source>
</evidence>
<dbReference type="KEGG" id="wcp:H9Q76_08770"/>
<evidence type="ECO:0000256" key="1">
    <source>
        <dbReference type="ARBA" id="ARBA00004651"/>
    </source>
</evidence>